<dbReference type="Gene3D" id="1.25.10.10">
    <property type="entry name" value="Leucine-rich Repeat Variant"/>
    <property type="match status" value="2"/>
</dbReference>
<dbReference type="PROSITE" id="PS50176">
    <property type="entry name" value="ARM_REPEAT"/>
    <property type="match status" value="1"/>
</dbReference>
<keyword evidence="4" id="KW-1185">Reference proteome</keyword>
<dbReference type="InterPro" id="IPR016024">
    <property type="entry name" value="ARM-type_fold"/>
</dbReference>
<dbReference type="AlphaFoldDB" id="A0A200RD45"/>
<dbReference type="OMA" id="FKVECGE"/>
<accession>A0A200RD45</accession>
<dbReference type="SMART" id="SM00185">
    <property type="entry name" value="ARM"/>
    <property type="match status" value="3"/>
</dbReference>
<dbReference type="PANTHER" id="PTHR46168:SF1">
    <property type="entry name" value="ARMADILLO REPEAT ONLY 4"/>
    <property type="match status" value="1"/>
</dbReference>
<dbReference type="Pfam" id="PF00514">
    <property type="entry name" value="Arm"/>
    <property type="match status" value="1"/>
</dbReference>
<dbReference type="InterPro" id="IPR011989">
    <property type="entry name" value="ARM-like"/>
</dbReference>
<evidence type="ECO:0000313" key="3">
    <source>
        <dbReference type="EMBL" id="OVA20629.1"/>
    </source>
</evidence>
<protein>
    <submittedName>
        <fullName evidence="3">Armadillo</fullName>
    </submittedName>
</protein>
<reference evidence="3 4" key="1">
    <citation type="journal article" date="2017" name="Mol. Plant">
        <title>The Genome of Medicinal Plant Macleaya cordata Provides New Insights into Benzylisoquinoline Alkaloids Metabolism.</title>
        <authorList>
            <person name="Liu X."/>
            <person name="Liu Y."/>
            <person name="Huang P."/>
            <person name="Ma Y."/>
            <person name="Qing Z."/>
            <person name="Tang Q."/>
            <person name="Cao H."/>
            <person name="Cheng P."/>
            <person name="Zheng Y."/>
            <person name="Yuan Z."/>
            <person name="Zhou Y."/>
            <person name="Liu J."/>
            <person name="Tang Z."/>
            <person name="Zhuo Y."/>
            <person name="Zhang Y."/>
            <person name="Yu L."/>
            <person name="Huang J."/>
            <person name="Yang P."/>
            <person name="Peng Q."/>
            <person name="Zhang J."/>
            <person name="Jiang W."/>
            <person name="Zhang Z."/>
            <person name="Lin K."/>
            <person name="Ro D.K."/>
            <person name="Chen X."/>
            <person name="Xiong X."/>
            <person name="Shang Y."/>
            <person name="Huang S."/>
            <person name="Zeng J."/>
        </authorList>
    </citation>
    <scope>NUCLEOTIDE SEQUENCE [LARGE SCALE GENOMIC DNA]</scope>
    <source>
        <strain evidence="4">cv. BLH2017</strain>
        <tissue evidence="3">Root</tissue>
    </source>
</reference>
<dbReference type="STRING" id="56857.A0A200RD45"/>
<dbReference type="Pfam" id="PF25055">
    <property type="entry name" value="DUF7792"/>
    <property type="match status" value="1"/>
</dbReference>
<dbReference type="OrthoDB" id="1683831at2759"/>
<evidence type="ECO:0000259" key="2">
    <source>
        <dbReference type="Pfam" id="PF25055"/>
    </source>
</evidence>
<feature type="domain" description="DUF7792" evidence="2">
    <location>
        <begin position="11"/>
        <end position="125"/>
    </location>
</feature>
<evidence type="ECO:0000256" key="1">
    <source>
        <dbReference type="PROSITE-ProRule" id="PRU00259"/>
    </source>
</evidence>
<gene>
    <name evidence="3" type="ORF">BVC80_1065g188</name>
</gene>
<dbReference type="InParanoid" id="A0A200RD45"/>
<dbReference type="InterPro" id="IPR000225">
    <property type="entry name" value="Armadillo"/>
</dbReference>
<dbReference type="InterPro" id="IPR056694">
    <property type="entry name" value="DUF7792"/>
</dbReference>
<feature type="repeat" description="ARM" evidence="1">
    <location>
        <begin position="192"/>
        <end position="235"/>
    </location>
</feature>
<dbReference type="SUPFAM" id="SSF48371">
    <property type="entry name" value="ARM repeat"/>
    <property type="match status" value="1"/>
</dbReference>
<dbReference type="PANTHER" id="PTHR46168">
    <property type="entry name" value="ARMADILLO REPEAT ONLY 4"/>
    <property type="match status" value="1"/>
</dbReference>
<name>A0A200RD45_MACCD</name>
<proteinExistence type="predicted"/>
<comment type="caution">
    <text evidence="3">The sequence shown here is derived from an EMBL/GenBank/DDBJ whole genome shotgun (WGS) entry which is preliminary data.</text>
</comment>
<dbReference type="Proteomes" id="UP000195402">
    <property type="component" value="Unassembled WGS sequence"/>
</dbReference>
<evidence type="ECO:0000313" key="4">
    <source>
        <dbReference type="Proteomes" id="UP000195402"/>
    </source>
</evidence>
<dbReference type="EMBL" id="MVGT01000078">
    <property type="protein sequence ID" value="OVA20629.1"/>
    <property type="molecule type" value="Genomic_DNA"/>
</dbReference>
<sequence length="601" mass="66093">MASEDQRSIEAELFIPMFLIDGIREAVEVARSLEIDCSKVGEQADSLCQMLFFASSIASATPIYQHPLRRILAEVSKNLSRALKFVRKNTGILRHFTIITSSNFQEIYDLLDASLADLNWIITVFEYCSSNQVSIAVGLPPIAAKNPILSLVWSLIASIQMGTLSNRIEAAKELASFAFENDRNKRIIVEEGGISPLLKLLQEGPNFDAQTAAAWVLCSLATDQDAVQKIVGELGIPIIVQVLTNSALRVQVHVANLISIMAENNAVAQEEFGRENAISSLVSLLSFVPSKAKLKSSRSPNFRSLPAINEDLELNSSMQYREEKENGNPDMKLKLRINCSKALWMLLRGSASNSKRIIETKGLFYLAKHIDGKKEEFQLNCLMSVMEIAKAAEFDTDIQAALKINSDAIKAVVDQLLKVLEEENRSSFRIAAIKSIGSLAVIFPQKKTRVIDLLVEELDENSPEIAIEAIIALGKFACSENYLSAKHSKAIVRLNGVPPLMRLIKVNENSMLHGLILLSYLALHKKCSGALEKAKVLSALEVAAQSSLARNPLLEKLIPKAIYHLKLYQAGIEPNLYRISSGKSAGKVGLKTYTILGCSSV</sequence>
<organism evidence="3 4">
    <name type="scientific">Macleaya cordata</name>
    <name type="common">Five-seeded plume-poppy</name>
    <name type="synonym">Bocconia cordata</name>
    <dbReference type="NCBI Taxonomy" id="56857"/>
    <lineage>
        <taxon>Eukaryota</taxon>
        <taxon>Viridiplantae</taxon>
        <taxon>Streptophyta</taxon>
        <taxon>Embryophyta</taxon>
        <taxon>Tracheophyta</taxon>
        <taxon>Spermatophyta</taxon>
        <taxon>Magnoliopsida</taxon>
        <taxon>Ranunculales</taxon>
        <taxon>Papaveraceae</taxon>
        <taxon>Papaveroideae</taxon>
        <taxon>Macleaya</taxon>
    </lineage>
</organism>